<dbReference type="GO" id="GO:0003735">
    <property type="term" value="F:structural constituent of ribosome"/>
    <property type="evidence" value="ECO:0007669"/>
    <property type="project" value="InterPro"/>
</dbReference>
<sequence>MSHRKFEHPRTGSLGFLPRKRARRHRGKCKSFPKDDKTKPVHLTAFLGYKAGMTHIVRDLDRPGSKMHKKEVVEAVTIIETPPIVVVGVVGYVETPRGLRSLTTVWAEHLSDEVKRRFYKNWYRSKKKAFTKYAKKYTEGAKPIEQQLERIKKYCQVVRVIVHTQVRKVKIGQKKAHVMEIQLNGGDVAAKVAWAKEHFEKTIDIASAFEQDEMIDVIGVTKGHGFEGVTARWGTKKLPRKTHKGLRKVACIGAWHPSRVMYSVPRAGQDGYHHRTEMNKKIYRVGKAGDASSAATEYDLTQKTITPLGGFPHYGIVNEDWIMVKGSTPGVKKRVLTLRKSLLTHTKRSALENVQLKFIDTSSKFGHGRFQTAAEKNAHYGARKKDLA</sequence>
<dbReference type="FunFam" id="4.10.960.10:FF:000001">
    <property type="entry name" value="60S ribosomal protein L3"/>
    <property type="match status" value="1"/>
</dbReference>
<dbReference type="PROSITE" id="PS00474">
    <property type="entry name" value="RIBOSOMAL_L3"/>
    <property type="match status" value="1"/>
</dbReference>
<dbReference type="Gene3D" id="4.10.960.10">
    <property type="entry name" value="Ribosomal protein L3, domain 3"/>
    <property type="match status" value="1"/>
</dbReference>
<evidence type="ECO:0000256" key="4">
    <source>
        <dbReference type="RuleBase" id="RU003905"/>
    </source>
</evidence>
<dbReference type="InterPro" id="IPR009000">
    <property type="entry name" value="Transl_B-barrel_sf"/>
</dbReference>
<comment type="similarity">
    <text evidence="1 4">Belongs to the universal ribosomal protein uL3 family.</text>
</comment>
<dbReference type="InterPro" id="IPR045077">
    <property type="entry name" value="L3_arc_euk"/>
</dbReference>
<name>A0AAD5X3F4_9FUNG</name>
<keyword evidence="2 4" id="KW-0689">Ribosomal protein</keyword>
<gene>
    <name evidence="6" type="primary">RPL3</name>
    <name evidence="6" type="ORF">HK097_009991</name>
</gene>
<comment type="caution">
    <text evidence="6">The sequence shown here is derived from an EMBL/GenBank/DDBJ whole genome shotgun (WGS) entry which is preliminary data.</text>
</comment>
<dbReference type="FunFam" id="2.40.30.10:FF:000351">
    <property type="entry name" value="Ribosomal protein L3"/>
    <property type="match status" value="1"/>
</dbReference>
<evidence type="ECO:0000256" key="1">
    <source>
        <dbReference type="ARBA" id="ARBA00006540"/>
    </source>
</evidence>
<feature type="region of interest" description="Disordered" evidence="5">
    <location>
        <begin position="1"/>
        <end position="35"/>
    </location>
</feature>
<evidence type="ECO:0000313" key="7">
    <source>
        <dbReference type="Proteomes" id="UP001212841"/>
    </source>
</evidence>
<dbReference type="Gene3D" id="2.40.30.10">
    <property type="entry name" value="Translation factors"/>
    <property type="match status" value="1"/>
</dbReference>
<dbReference type="InterPro" id="IPR000597">
    <property type="entry name" value="Ribosomal_uL3"/>
</dbReference>
<evidence type="ECO:0000256" key="3">
    <source>
        <dbReference type="ARBA" id="ARBA00023274"/>
    </source>
</evidence>
<dbReference type="FunFam" id="2.40.30.10:FF:000079">
    <property type="entry name" value="60S ribosomal protein L3"/>
    <property type="match status" value="1"/>
</dbReference>
<dbReference type="PANTHER" id="PTHR11363:SF5">
    <property type="entry name" value="LARGE RIBOSOMAL SUBUNIT PROTEIN UL3"/>
    <property type="match status" value="1"/>
</dbReference>
<proteinExistence type="inferred from homology"/>
<dbReference type="GO" id="GO:0006412">
    <property type="term" value="P:translation"/>
    <property type="evidence" value="ECO:0007669"/>
    <property type="project" value="InterPro"/>
</dbReference>
<evidence type="ECO:0000256" key="2">
    <source>
        <dbReference type="ARBA" id="ARBA00022980"/>
    </source>
</evidence>
<evidence type="ECO:0000313" key="6">
    <source>
        <dbReference type="EMBL" id="KAJ3049003.1"/>
    </source>
</evidence>
<dbReference type="InterPro" id="IPR019926">
    <property type="entry name" value="Ribosomal_uL3_CS"/>
</dbReference>
<dbReference type="PANTHER" id="PTHR11363">
    <property type="entry name" value="60S RIBOSOMAL PROTEIN L3-RELATED"/>
    <property type="match status" value="1"/>
</dbReference>
<dbReference type="InterPro" id="IPR044892">
    <property type="entry name" value="Ribosomal_L3_dom_3_arc_sf"/>
</dbReference>
<dbReference type="FunFam" id="3.30.1430.10:FF:000001">
    <property type="entry name" value="60S ribosomal protein L3"/>
    <property type="match status" value="1"/>
</dbReference>
<dbReference type="FunFam" id="4.10.960.10:FF:000002">
    <property type="entry name" value="60S ribosomal protein L3"/>
    <property type="match status" value="1"/>
</dbReference>
<dbReference type="Pfam" id="PF00297">
    <property type="entry name" value="Ribosomal_L3"/>
    <property type="match status" value="1"/>
</dbReference>
<keyword evidence="3 4" id="KW-0687">Ribonucleoprotein</keyword>
<dbReference type="Proteomes" id="UP001212841">
    <property type="component" value="Unassembled WGS sequence"/>
</dbReference>
<protein>
    <submittedName>
        <fullName evidence="6">60S ribosomal protein L3</fullName>
    </submittedName>
</protein>
<accession>A0AAD5X3F4</accession>
<reference evidence="6" key="1">
    <citation type="submission" date="2020-05" db="EMBL/GenBank/DDBJ databases">
        <title>Phylogenomic resolution of chytrid fungi.</title>
        <authorList>
            <person name="Stajich J.E."/>
            <person name="Amses K."/>
            <person name="Simmons R."/>
            <person name="Seto K."/>
            <person name="Myers J."/>
            <person name="Bonds A."/>
            <person name="Quandt C.A."/>
            <person name="Barry K."/>
            <person name="Liu P."/>
            <person name="Grigoriev I."/>
            <person name="Longcore J.E."/>
            <person name="James T.Y."/>
        </authorList>
    </citation>
    <scope>NUCLEOTIDE SEQUENCE</scope>
    <source>
        <strain evidence="6">JEL0318</strain>
    </source>
</reference>
<keyword evidence="7" id="KW-1185">Reference proteome</keyword>
<dbReference type="EMBL" id="JADGJD010000706">
    <property type="protein sequence ID" value="KAJ3049003.1"/>
    <property type="molecule type" value="Genomic_DNA"/>
</dbReference>
<dbReference type="AlphaFoldDB" id="A0AAD5X3F4"/>
<organism evidence="6 7">
    <name type="scientific">Rhizophlyctis rosea</name>
    <dbReference type="NCBI Taxonomy" id="64517"/>
    <lineage>
        <taxon>Eukaryota</taxon>
        <taxon>Fungi</taxon>
        <taxon>Fungi incertae sedis</taxon>
        <taxon>Chytridiomycota</taxon>
        <taxon>Chytridiomycota incertae sedis</taxon>
        <taxon>Chytridiomycetes</taxon>
        <taxon>Rhizophlyctidales</taxon>
        <taxon>Rhizophlyctidaceae</taxon>
        <taxon>Rhizophlyctis</taxon>
    </lineage>
</organism>
<dbReference type="GO" id="GO:0003723">
    <property type="term" value="F:RNA binding"/>
    <property type="evidence" value="ECO:0007669"/>
    <property type="project" value="TreeGrafter"/>
</dbReference>
<dbReference type="GO" id="GO:0022625">
    <property type="term" value="C:cytosolic large ribosomal subunit"/>
    <property type="evidence" value="ECO:0007669"/>
    <property type="project" value="TreeGrafter"/>
</dbReference>
<dbReference type="SUPFAM" id="SSF50447">
    <property type="entry name" value="Translation proteins"/>
    <property type="match status" value="1"/>
</dbReference>
<evidence type="ECO:0000256" key="5">
    <source>
        <dbReference type="SAM" id="MobiDB-lite"/>
    </source>
</evidence>
<feature type="compositionally biased region" description="Basic residues" evidence="5">
    <location>
        <begin position="18"/>
        <end position="31"/>
    </location>
</feature>
<dbReference type="Gene3D" id="3.30.1430.10">
    <property type="match status" value="1"/>
</dbReference>